<dbReference type="Pfam" id="PF07714">
    <property type="entry name" value="PK_Tyr_Ser-Thr"/>
    <property type="match status" value="1"/>
</dbReference>
<dbReference type="InterPro" id="IPR000719">
    <property type="entry name" value="Prot_kinase_dom"/>
</dbReference>
<feature type="domain" description="Protein kinase" evidence="4">
    <location>
        <begin position="204"/>
        <end position="482"/>
    </location>
</feature>
<gene>
    <name evidence="5" type="ORF">TrCOL_g12059</name>
</gene>
<keyword evidence="6" id="KW-1185">Reference proteome</keyword>
<dbReference type="OrthoDB" id="203401at2759"/>
<accession>A0A9W7L570</accession>
<feature type="region of interest" description="Disordered" evidence="3">
    <location>
        <begin position="492"/>
        <end position="705"/>
    </location>
</feature>
<sequence>MEDVKAGAALVGQAILSGGESVPLIGSITKTIELIMEVAEKKKDADDNMAEISKCCNNVSGIVYSLVQRKISLTTEIRTNLVDLSELLDKVETATRRYNKKSWAGKMWNGKKYDGKFENLLQKIRDNVRTLNLALTADTHSIAADTNSIVTGNANAIGENAATLHRVEKRQEKMAAKKGFKENEEFAAVTVLKEAEISEGDIKYLESKHFKEGGFGKVWKGQYAGEKVAIKKFDLKGLPEMERSVIRSDFTSELGIMYKLRHPCIVAVLGACTSIGDELALVMELIERGDLRGLLDKEGRTITMEVRCSILNDVALGMAYLYGLKPTPVMHRDLKSLNVLITASWRGKVSDFGLAKKDTSNLFSNASANSSRGGGLGTTRWKAPEQFGSKKSKKPPFNERSDVYSYGIVIWETLTGLVPFEEYANDEVALPVVQGERPSPKPEGADEEIVRLMERCWEQKNEERPSFEEIKQVTKKYGSVVLERQRSGTLERKARELDEREESLKREQEKRKESNAKREKEMEELRAKYEKEAAEKVAQAEAKAAEEKAAMQKREEERRRASNARREKEMEEVKAKYEREAAENATKVEAAAEKERLEKERLEKERLEKERLEKERLEKESLEKESLEKERLKKERLEKERLEKERLKKEEEERKARKEREKEERKAKIQPPPPPPSESRNGFKFTSNDQLKKAAKEWVQDKDEA</sequence>
<dbReference type="AlphaFoldDB" id="A0A9W7L570"/>
<evidence type="ECO:0000313" key="6">
    <source>
        <dbReference type="Proteomes" id="UP001165065"/>
    </source>
</evidence>
<dbReference type="GO" id="GO:0004674">
    <property type="term" value="F:protein serine/threonine kinase activity"/>
    <property type="evidence" value="ECO:0007669"/>
    <property type="project" value="TreeGrafter"/>
</dbReference>
<dbReference type="PROSITE" id="PS00108">
    <property type="entry name" value="PROTEIN_KINASE_ST"/>
    <property type="match status" value="1"/>
</dbReference>
<dbReference type="PROSITE" id="PS50011">
    <property type="entry name" value="PROTEIN_KINASE_DOM"/>
    <property type="match status" value="1"/>
</dbReference>
<evidence type="ECO:0000313" key="5">
    <source>
        <dbReference type="EMBL" id="GMI30102.1"/>
    </source>
</evidence>
<dbReference type="SMART" id="SM00220">
    <property type="entry name" value="S_TKc"/>
    <property type="match status" value="1"/>
</dbReference>
<dbReference type="Proteomes" id="UP001165065">
    <property type="component" value="Unassembled WGS sequence"/>
</dbReference>
<dbReference type="GO" id="GO:0005524">
    <property type="term" value="F:ATP binding"/>
    <property type="evidence" value="ECO:0007669"/>
    <property type="project" value="UniProtKB-KW"/>
</dbReference>
<dbReference type="SUPFAM" id="SSF56112">
    <property type="entry name" value="Protein kinase-like (PK-like)"/>
    <property type="match status" value="1"/>
</dbReference>
<reference evidence="6" key="1">
    <citation type="journal article" date="2023" name="Commun. Biol.">
        <title>Genome analysis of Parmales, the sister group of diatoms, reveals the evolutionary specialization of diatoms from phago-mixotrophs to photoautotrophs.</title>
        <authorList>
            <person name="Ban H."/>
            <person name="Sato S."/>
            <person name="Yoshikawa S."/>
            <person name="Yamada K."/>
            <person name="Nakamura Y."/>
            <person name="Ichinomiya M."/>
            <person name="Sato N."/>
            <person name="Blanc-Mathieu R."/>
            <person name="Endo H."/>
            <person name="Kuwata A."/>
            <person name="Ogata H."/>
        </authorList>
    </citation>
    <scope>NUCLEOTIDE SEQUENCE [LARGE SCALE GENOMIC DNA]</scope>
</reference>
<dbReference type="InterPro" id="IPR001245">
    <property type="entry name" value="Ser-Thr/Tyr_kinase_cat_dom"/>
</dbReference>
<feature type="compositionally biased region" description="Basic and acidic residues" evidence="3">
    <location>
        <begin position="590"/>
        <end position="667"/>
    </location>
</feature>
<proteinExistence type="predicted"/>
<name>A0A9W7L570_9STRA</name>
<dbReference type="Gene3D" id="1.20.930.20">
    <property type="entry name" value="Adaptor protein Cbl, N-terminal domain"/>
    <property type="match status" value="1"/>
</dbReference>
<dbReference type="Gene3D" id="1.10.510.10">
    <property type="entry name" value="Transferase(Phosphotransferase) domain 1"/>
    <property type="match status" value="1"/>
</dbReference>
<dbReference type="InterPro" id="IPR008271">
    <property type="entry name" value="Ser/Thr_kinase_AS"/>
</dbReference>
<dbReference type="PANTHER" id="PTHR44329:SF298">
    <property type="entry name" value="MIXED LINEAGE KINASE DOMAIN-LIKE PROTEIN"/>
    <property type="match status" value="1"/>
</dbReference>
<keyword evidence="1" id="KW-0547">Nucleotide-binding</keyword>
<feature type="compositionally biased region" description="Basic and acidic residues" evidence="3">
    <location>
        <begin position="690"/>
        <end position="705"/>
    </location>
</feature>
<keyword evidence="2" id="KW-0067">ATP-binding</keyword>
<comment type="caution">
    <text evidence="5">The sequence shown here is derived from an EMBL/GenBank/DDBJ whole genome shotgun (WGS) entry which is preliminary data.</text>
</comment>
<feature type="region of interest" description="Disordered" evidence="3">
    <location>
        <begin position="366"/>
        <end position="396"/>
    </location>
</feature>
<organism evidence="5 6">
    <name type="scientific">Triparma columacea</name>
    <dbReference type="NCBI Taxonomy" id="722753"/>
    <lineage>
        <taxon>Eukaryota</taxon>
        <taxon>Sar</taxon>
        <taxon>Stramenopiles</taxon>
        <taxon>Ochrophyta</taxon>
        <taxon>Bolidophyceae</taxon>
        <taxon>Parmales</taxon>
        <taxon>Triparmaceae</taxon>
        <taxon>Triparma</taxon>
    </lineage>
</organism>
<feature type="compositionally biased region" description="Polar residues" evidence="3">
    <location>
        <begin position="678"/>
        <end position="689"/>
    </location>
</feature>
<evidence type="ECO:0000256" key="1">
    <source>
        <dbReference type="ARBA" id="ARBA00022741"/>
    </source>
</evidence>
<dbReference type="InterPro" id="IPR011009">
    <property type="entry name" value="Kinase-like_dom_sf"/>
</dbReference>
<dbReference type="CDD" id="cd13999">
    <property type="entry name" value="STKc_MAP3K-like"/>
    <property type="match status" value="1"/>
</dbReference>
<evidence type="ECO:0000256" key="2">
    <source>
        <dbReference type="ARBA" id="ARBA00022840"/>
    </source>
</evidence>
<dbReference type="InterPro" id="IPR051681">
    <property type="entry name" value="Ser/Thr_Kinases-Pseudokinases"/>
</dbReference>
<dbReference type="InterPro" id="IPR036537">
    <property type="entry name" value="Adaptor_Cbl_N_dom_sf"/>
</dbReference>
<dbReference type="CDD" id="cd21037">
    <property type="entry name" value="MLKL_NTD"/>
    <property type="match status" value="1"/>
</dbReference>
<evidence type="ECO:0000259" key="4">
    <source>
        <dbReference type="PROSITE" id="PS50011"/>
    </source>
</evidence>
<dbReference type="InterPro" id="IPR059179">
    <property type="entry name" value="MLKL-like_MCAfunc"/>
</dbReference>
<feature type="compositionally biased region" description="Basic and acidic residues" evidence="3">
    <location>
        <begin position="543"/>
        <end position="582"/>
    </location>
</feature>
<feature type="non-terminal residue" evidence="5">
    <location>
        <position position="1"/>
    </location>
</feature>
<feature type="compositionally biased region" description="Basic and acidic residues" evidence="3">
    <location>
        <begin position="492"/>
        <end position="535"/>
    </location>
</feature>
<evidence type="ECO:0000256" key="3">
    <source>
        <dbReference type="SAM" id="MobiDB-lite"/>
    </source>
</evidence>
<dbReference type="EMBL" id="BRYA01000697">
    <property type="protein sequence ID" value="GMI30102.1"/>
    <property type="molecule type" value="Genomic_DNA"/>
</dbReference>
<protein>
    <recommendedName>
        <fullName evidence="4">Protein kinase domain-containing protein</fullName>
    </recommendedName>
</protein>
<dbReference type="PANTHER" id="PTHR44329">
    <property type="entry name" value="SERINE/THREONINE-PROTEIN KINASE TNNI3K-RELATED"/>
    <property type="match status" value="1"/>
</dbReference>
<dbReference type="GO" id="GO:0007166">
    <property type="term" value="P:cell surface receptor signaling pathway"/>
    <property type="evidence" value="ECO:0007669"/>
    <property type="project" value="InterPro"/>
</dbReference>